<dbReference type="EMBL" id="LCYG01000014">
    <property type="protein sequence ID" value="KLK94341.1"/>
    <property type="molecule type" value="Genomic_DNA"/>
</dbReference>
<evidence type="ECO:0000256" key="3">
    <source>
        <dbReference type="ARBA" id="ARBA00023015"/>
    </source>
</evidence>
<dbReference type="STRING" id="1225564.AA309_03625"/>
<keyword evidence="4" id="KW-0238">DNA-binding</keyword>
<feature type="domain" description="Response regulatory" evidence="8">
    <location>
        <begin position="6"/>
        <end position="120"/>
    </location>
</feature>
<evidence type="ECO:0000256" key="6">
    <source>
        <dbReference type="PROSITE-ProRule" id="PRU00169"/>
    </source>
</evidence>
<dbReference type="SUPFAM" id="SSF52172">
    <property type="entry name" value="CheY-like"/>
    <property type="match status" value="1"/>
</dbReference>
<dbReference type="Gene3D" id="3.40.50.2300">
    <property type="match status" value="1"/>
</dbReference>
<keyword evidence="2" id="KW-0902">Two-component regulatory system</keyword>
<dbReference type="RefSeq" id="WP_047187633.1">
    <property type="nucleotide sequence ID" value="NZ_LCYG01000014.1"/>
</dbReference>
<evidence type="ECO:0000313" key="10">
    <source>
        <dbReference type="Proteomes" id="UP000035489"/>
    </source>
</evidence>
<dbReference type="InterPro" id="IPR001789">
    <property type="entry name" value="Sig_transdc_resp-reg_receiver"/>
</dbReference>
<evidence type="ECO:0000256" key="1">
    <source>
        <dbReference type="ARBA" id="ARBA00022553"/>
    </source>
</evidence>
<dbReference type="Proteomes" id="UP000035489">
    <property type="component" value="Unassembled WGS sequence"/>
</dbReference>
<dbReference type="PROSITE" id="PS00622">
    <property type="entry name" value="HTH_LUXR_1"/>
    <property type="match status" value="1"/>
</dbReference>
<evidence type="ECO:0000256" key="5">
    <source>
        <dbReference type="ARBA" id="ARBA00023163"/>
    </source>
</evidence>
<dbReference type="CDD" id="cd17537">
    <property type="entry name" value="REC_FixJ"/>
    <property type="match status" value="1"/>
</dbReference>
<dbReference type="Gene3D" id="1.10.10.10">
    <property type="entry name" value="Winged helix-like DNA-binding domain superfamily/Winged helix DNA-binding domain"/>
    <property type="match status" value="1"/>
</dbReference>
<protein>
    <submittedName>
        <fullName evidence="9">Response regulator FixJ</fullName>
    </submittedName>
</protein>
<dbReference type="SUPFAM" id="SSF46894">
    <property type="entry name" value="C-terminal effector domain of the bipartite response regulators"/>
    <property type="match status" value="1"/>
</dbReference>
<dbReference type="GO" id="GO:0003677">
    <property type="term" value="F:DNA binding"/>
    <property type="evidence" value="ECO:0007669"/>
    <property type="project" value="UniProtKB-KW"/>
</dbReference>
<keyword evidence="1 6" id="KW-0597">Phosphoprotein</keyword>
<dbReference type="FunFam" id="3.40.50.2300:FF:000018">
    <property type="entry name" value="DNA-binding transcriptional regulator NtrC"/>
    <property type="match status" value="1"/>
</dbReference>
<dbReference type="NCBIfam" id="NF006900">
    <property type="entry name" value="PRK09390.1"/>
    <property type="match status" value="1"/>
</dbReference>
<comment type="caution">
    <text evidence="9">The sequence shown here is derived from an EMBL/GenBank/DDBJ whole genome shotgun (WGS) entry which is preliminary data.</text>
</comment>
<dbReference type="AlphaFoldDB" id="A0A0H1RHR8"/>
<gene>
    <name evidence="9" type="primary">fixJ</name>
    <name evidence="9" type="ORF">AA309_03625</name>
</gene>
<proteinExistence type="predicted"/>
<dbReference type="PROSITE" id="PS50043">
    <property type="entry name" value="HTH_LUXR_2"/>
    <property type="match status" value="1"/>
</dbReference>
<dbReference type="PRINTS" id="PR00038">
    <property type="entry name" value="HTHLUXR"/>
</dbReference>
<dbReference type="PANTHER" id="PTHR44688">
    <property type="entry name" value="DNA-BINDING TRANSCRIPTIONAL ACTIVATOR DEVR_DOSR"/>
    <property type="match status" value="1"/>
</dbReference>
<dbReference type="InterPro" id="IPR036388">
    <property type="entry name" value="WH-like_DNA-bd_sf"/>
</dbReference>
<dbReference type="PANTHER" id="PTHR44688:SF16">
    <property type="entry name" value="DNA-BINDING TRANSCRIPTIONAL ACTIVATOR DEVR_DOSR"/>
    <property type="match status" value="1"/>
</dbReference>
<dbReference type="CDD" id="cd06170">
    <property type="entry name" value="LuxR_C_like"/>
    <property type="match status" value="1"/>
</dbReference>
<name>A0A0H1RHR8_9HYPH</name>
<dbReference type="PATRIC" id="fig|1225564.3.peg.971"/>
<keyword evidence="10" id="KW-1185">Reference proteome</keyword>
<dbReference type="Pfam" id="PF00072">
    <property type="entry name" value="Response_reg"/>
    <property type="match status" value="1"/>
</dbReference>
<dbReference type="SMART" id="SM00448">
    <property type="entry name" value="REC"/>
    <property type="match status" value="1"/>
</dbReference>
<dbReference type="InterPro" id="IPR016032">
    <property type="entry name" value="Sig_transdc_resp-reg_C-effctor"/>
</dbReference>
<dbReference type="SMART" id="SM00421">
    <property type="entry name" value="HTH_LUXR"/>
    <property type="match status" value="1"/>
</dbReference>
<evidence type="ECO:0000259" key="7">
    <source>
        <dbReference type="PROSITE" id="PS50043"/>
    </source>
</evidence>
<dbReference type="Pfam" id="PF00196">
    <property type="entry name" value="GerE"/>
    <property type="match status" value="1"/>
</dbReference>
<sequence>MSSGAIVYVVDDDLGVRKALSFLLVSAGLNVRLYESATAFLREVADPGRCCIVTDVRMPGIDGLEFIRRLNERGLNVPVIVMTGHADIPLAVEAMKAGAIDFLEKPFREDRFLEVVRFALVCDEKSVRRSQELLRTQARLQSLTQRERQVLDCLVAGKANKVIAHELNISIRTVEIHRSNVMAKMEARSLSELIRMALFIEATVGN</sequence>
<dbReference type="GO" id="GO:0000160">
    <property type="term" value="P:phosphorelay signal transduction system"/>
    <property type="evidence" value="ECO:0007669"/>
    <property type="project" value="UniProtKB-KW"/>
</dbReference>
<feature type="domain" description="HTH luxR-type" evidence="7">
    <location>
        <begin position="136"/>
        <end position="201"/>
    </location>
</feature>
<reference evidence="9 10" key="1">
    <citation type="submission" date="2015-05" db="EMBL/GenBank/DDBJ databases">
        <title>Draft genome sequence of Microvirga vignae strain BR3299, a novel nitrogen fixing bacteria isolated from Brazil semi-aired region.</title>
        <authorList>
            <person name="Zilli J.E."/>
            <person name="Passos S.R."/>
            <person name="Leite J."/>
            <person name="Baldani J.I."/>
            <person name="Xavier G.R."/>
            <person name="Rumjaneck N.G."/>
            <person name="Simoes-Araujo J.L."/>
        </authorList>
    </citation>
    <scope>NUCLEOTIDE SEQUENCE [LARGE SCALE GENOMIC DNA]</scope>
    <source>
        <strain evidence="9 10">BR3299</strain>
    </source>
</reference>
<dbReference type="GO" id="GO:0006355">
    <property type="term" value="P:regulation of DNA-templated transcription"/>
    <property type="evidence" value="ECO:0007669"/>
    <property type="project" value="InterPro"/>
</dbReference>
<dbReference type="InterPro" id="IPR011006">
    <property type="entry name" value="CheY-like_superfamily"/>
</dbReference>
<evidence type="ECO:0000256" key="2">
    <source>
        <dbReference type="ARBA" id="ARBA00023012"/>
    </source>
</evidence>
<dbReference type="OrthoDB" id="9782655at2"/>
<keyword evidence="5" id="KW-0804">Transcription</keyword>
<evidence type="ECO:0000313" key="9">
    <source>
        <dbReference type="EMBL" id="KLK94341.1"/>
    </source>
</evidence>
<evidence type="ECO:0000259" key="8">
    <source>
        <dbReference type="PROSITE" id="PS50110"/>
    </source>
</evidence>
<organism evidence="9 10">
    <name type="scientific">Microvirga vignae</name>
    <dbReference type="NCBI Taxonomy" id="1225564"/>
    <lineage>
        <taxon>Bacteria</taxon>
        <taxon>Pseudomonadati</taxon>
        <taxon>Pseudomonadota</taxon>
        <taxon>Alphaproteobacteria</taxon>
        <taxon>Hyphomicrobiales</taxon>
        <taxon>Methylobacteriaceae</taxon>
        <taxon>Microvirga</taxon>
    </lineage>
</organism>
<dbReference type="PROSITE" id="PS50110">
    <property type="entry name" value="RESPONSE_REGULATORY"/>
    <property type="match status" value="1"/>
</dbReference>
<feature type="modified residue" description="4-aspartylphosphate" evidence="6">
    <location>
        <position position="55"/>
    </location>
</feature>
<dbReference type="InterPro" id="IPR000792">
    <property type="entry name" value="Tscrpt_reg_LuxR_C"/>
</dbReference>
<keyword evidence="3" id="KW-0805">Transcription regulation</keyword>
<evidence type="ECO:0000256" key="4">
    <source>
        <dbReference type="ARBA" id="ARBA00023125"/>
    </source>
</evidence>
<accession>A0A0H1RHR8</accession>